<sequence length="36" mass="4212">MKETRPVAKHLTECLNFKKGIKYNLIAFLSFQVETL</sequence>
<dbReference type="Proteomes" id="UP000290568">
    <property type="component" value="Chromosome"/>
</dbReference>
<dbReference type="EMBL" id="LR214950">
    <property type="protein sequence ID" value="VEU58415.1"/>
    <property type="molecule type" value="Genomic_DNA"/>
</dbReference>
<proteinExistence type="predicted"/>
<accession>A0A449A2D8</accession>
<evidence type="ECO:0000313" key="1">
    <source>
        <dbReference type="EMBL" id="VEU58415.1"/>
    </source>
</evidence>
<protein>
    <submittedName>
        <fullName evidence="1">Uncharacterized protein</fullName>
    </submittedName>
</protein>
<reference evidence="1 2" key="1">
    <citation type="submission" date="2019-01" db="EMBL/GenBank/DDBJ databases">
        <authorList>
            <consortium name="Pathogen Informatics"/>
        </authorList>
    </citation>
    <scope>NUCLEOTIDE SEQUENCE [LARGE SCALE GENOMIC DNA]</scope>
    <source>
        <strain evidence="1 2">NCTC10183</strain>
    </source>
</reference>
<gene>
    <name evidence="1" type="ORF">NCTC10183_00173</name>
</gene>
<keyword evidence="2" id="KW-1185">Reference proteome</keyword>
<name>A0A449A2D8_9BACT</name>
<dbReference type="AlphaFoldDB" id="A0A449A2D8"/>
<evidence type="ECO:0000313" key="2">
    <source>
        <dbReference type="Proteomes" id="UP000290568"/>
    </source>
</evidence>
<organism evidence="1 2">
    <name type="scientific">Mycoplasmopsis gallinacea</name>
    <dbReference type="NCBI Taxonomy" id="29556"/>
    <lineage>
        <taxon>Bacteria</taxon>
        <taxon>Bacillati</taxon>
        <taxon>Mycoplasmatota</taxon>
        <taxon>Mycoplasmoidales</taxon>
        <taxon>Metamycoplasmataceae</taxon>
        <taxon>Mycoplasmopsis</taxon>
    </lineage>
</organism>